<feature type="domain" description="DUF2087" evidence="1">
    <location>
        <begin position="13"/>
        <end position="83"/>
    </location>
</feature>
<protein>
    <recommendedName>
        <fullName evidence="1">DUF2087 domain-containing protein</fullName>
    </recommendedName>
</protein>
<dbReference type="InterPro" id="IPR018656">
    <property type="entry name" value="DUF2087"/>
</dbReference>
<dbReference type="AlphaFoldDB" id="A0A0C1QWD1"/>
<dbReference type="OrthoDB" id="9789954at2"/>
<evidence type="ECO:0000313" key="3">
    <source>
        <dbReference type="Proteomes" id="UP000031366"/>
    </source>
</evidence>
<reference evidence="2 3" key="1">
    <citation type="journal article" date="2015" name="Infect. Genet. Evol.">
        <title>Genomic sequences of six botulinum neurotoxin-producing strains representing three clostridial species illustrate the mobility and diversity of botulinum neurotoxin genes.</title>
        <authorList>
            <person name="Smith T.J."/>
            <person name="Hill K.K."/>
            <person name="Xie G."/>
            <person name="Foley B.T."/>
            <person name="Williamson C.H."/>
            <person name="Foster J.T."/>
            <person name="Johnson S.L."/>
            <person name="Chertkov O."/>
            <person name="Teshima H."/>
            <person name="Gibbons H.S."/>
            <person name="Johnsky L.A."/>
            <person name="Karavis M.A."/>
            <person name="Smith L.A."/>
        </authorList>
    </citation>
    <scope>NUCLEOTIDE SEQUENCE [LARGE SCALE GENOMIC DNA]</scope>
    <source>
        <strain evidence="2 3">CDC 2741</strain>
    </source>
</reference>
<comment type="caution">
    <text evidence="2">The sequence shown here is derived from an EMBL/GenBank/DDBJ whole genome shotgun (WGS) entry which is preliminary data.</text>
</comment>
<dbReference type="STRING" id="29341.RSJ17_20605"/>
<dbReference type="RefSeq" id="WP_039635335.1">
    <property type="nucleotide sequence ID" value="NZ_AYSO01000019.1"/>
</dbReference>
<organism evidence="2 3">
    <name type="scientific">Clostridium argentinense CDC 2741</name>
    <dbReference type="NCBI Taxonomy" id="1418104"/>
    <lineage>
        <taxon>Bacteria</taxon>
        <taxon>Bacillati</taxon>
        <taxon>Bacillota</taxon>
        <taxon>Clostridia</taxon>
        <taxon>Eubacteriales</taxon>
        <taxon>Clostridiaceae</taxon>
        <taxon>Clostridium</taxon>
    </lineage>
</organism>
<keyword evidence="3" id="KW-1185">Reference proteome</keyword>
<proteinExistence type="predicted"/>
<dbReference type="Pfam" id="PF09860">
    <property type="entry name" value="DUF2087"/>
    <property type="match status" value="1"/>
</dbReference>
<sequence length="90" mass="11125">MGNIERFLDDKGRIKIWPAKKELKVQILSYLVSKFEYNYFYTEKEVNSIINEWHTFEDYFLLRRGLIDYKLLFREKDGSKYWREGEDIDE</sequence>
<evidence type="ECO:0000259" key="1">
    <source>
        <dbReference type="Pfam" id="PF09860"/>
    </source>
</evidence>
<dbReference type="EMBL" id="AYSO01000019">
    <property type="protein sequence ID" value="KIE45302.1"/>
    <property type="molecule type" value="Genomic_DNA"/>
</dbReference>
<name>A0A0C1QWD1_9CLOT</name>
<dbReference type="Proteomes" id="UP000031366">
    <property type="component" value="Unassembled WGS sequence"/>
</dbReference>
<accession>A0A0C1QWD1</accession>
<evidence type="ECO:0000313" key="2">
    <source>
        <dbReference type="EMBL" id="KIE45302.1"/>
    </source>
</evidence>
<gene>
    <name evidence="2" type="ORF">U732_2730</name>
</gene>